<dbReference type="eggNOG" id="COG4551">
    <property type="taxonomic scope" value="Bacteria"/>
</dbReference>
<reference evidence="2 3" key="1">
    <citation type="submission" date="2013-09" db="EMBL/GenBank/DDBJ databases">
        <authorList>
            <person name="Zeng Z."/>
            <person name="Chen C."/>
        </authorList>
    </citation>
    <scope>NUCLEOTIDE SEQUENCE [LARGE SCALE GENOMIC DNA]</scope>
    <source>
        <strain evidence="2 3">WB 4.1-42</strain>
    </source>
</reference>
<evidence type="ECO:0000313" key="2">
    <source>
        <dbReference type="EMBL" id="KGO92950.1"/>
    </source>
</evidence>
<dbReference type="AlphaFoldDB" id="A0A0A2MXK0"/>
<dbReference type="InterPro" id="IPR023485">
    <property type="entry name" value="Ptyr_pPase"/>
</dbReference>
<dbReference type="OrthoDB" id="7210484at2"/>
<protein>
    <submittedName>
        <fullName evidence="2">Phosphotyrosine protein phosphatase</fullName>
    </submittedName>
</protein>
<dbReference type="PIRSF" id="PIRSF029416">
    <property type="entry name" value="UCP029416_PTP"/>
    <property type="match status" value="1"/>
</dbReference>
<dbReference type="EMBL" id="JRLY01000007">
    <property type="protein sequence ID" value="KGO92950.1"/>
    <property type="molecule type" value="Genomic_DNA"/>
</dbReference>
<comment type="caution">
    <text evidence="2">The sequence shown here is derived from an EMBL/GenBank/DDBJ whole genome shotgun (WGS) entry which is preliminary data.</text>
</comment>
<dbReference type="Gene3D" id="3.40.50.2300">
    <property type="match status" value="1"/>
</dbReference>
<feature type="domain" description="Phosphotyrosine protein phosphatase I" evidence="1">
    <location>
        <begin position="3"/>
        <end position="103"/>
    </location>
</feature>
<dbReference type="Proteomes" id="UP000030111">
    <property type="component" value="Unassembled WGS sequence"/>
</dbReference>
<proteinExistence type="predicted"/>
<organism evidence="2 3">
    <name type="scientific">Flavobacterium subsaxonicum WB 4.1-42 = DSM 21790</name>
    <dbReference type="NCBI Taxonomy" id="1121898"/>
    <lineage>
        <taxon>Bacteria</taxon>
        <taxon>Pseudomonadati</taxon>
        <taxon>Bacteroidota</taxon>
        <taxon>Flavobacteriia</taxon>
        <taxon>Flavobacteriales</taxon>
        <taxon>Flavobacteriaceae</taxon>
        <taxon>Flavobacterium</taxon>
    </lineage>
</organism>
<dbReference type="InterPro" id="IPR016919">
    <property type="entry name" value="UCP029416_PTP"/>
</dbReference>
<dbReference type="InterPro" id="IPR036196">
    <property type="entry name" value="Ptyr_pPase_sf"/>
</dbReference>
<evidence type="ECO:0000259" key="1">
    <source>
        <dbReference type="SMART" id="SM00226"/>
    </source>
</evidence>
<evidence type="ECO:0000313" key="3">
    <source>
        <dbReference type="Proteomes" id="UP000030111"/>
    </source>
</evidence>
<keyword evidence="3" id="KW-1185">Reference proteome</keyword>
<sequence>MSRKILFVCSANKQRSKTGEDYFNGLYPHLHFKSCGTNIKLCEKEGTNPITEDLLSWADIIFVMESSHSKTVKQYTANKHGGKIVVLNIPDKFKYYQKELIAVLSHKIKDYL</sequence>
<dbReference type="STRING" id="1121898.GCA_000422725_02690"/>
<dbReference type="SUPFAM" id="SSF52788">
    <property type="entry name" value="Phosphotyrosine protein phosphatases I"/>
    <property type="match status" value="1"/>
</dbReference>
<accession>A0A0A2MXK0</accession>
<gene>
    <name evidence="2" type="ORF">Q766_09990</name>
</gene>
<dbReference type="SMART" id="SM00226">
    <property type="entry name" value="LMWPc"/>
    <property type="match status" value="1"/>
</dbReference>
<name>A0A0A2MXK0_9FLAO</name>
<dbReference type="RefSeq" id="WP_026993018.1">
    <property type="nucleotide sequence ID" value="NZ_JRLY01000007.1"/>
</dbReference>